<dbReference type="InterPro" id="IPR013786">
    <property type="entry name" value="AcylCoA_DH/ox_N"/>
</dbReference>
<dbReference type="InterPro" id="IPR006089">
    <property type="entry name" value="Acyl-CoA_DH_CS"/>
</dbReference>
<dbReference type="Pfam" id="PF02770">
    <property type="entry name" value="Acyl-CoA_dh_M"/>
    <property type="match status" value="1"/>
</dbReference>
<dbReference type="GO" id="GO:0033539">
    <property type="term" value="P:fatty acid beta-oxidation using acyl-CoA dehydrogenase"/>
    <property type="evidence" value="ECO:0007669"/>
    <property type="project" value="TreeGrafter"/>
</dbReference>
<dbReference type="RefSeq" id="WP_158196311.1">
    <property type="nucleotide sequence ID" value="NZ_CP046908.1"/>
</dbReference>
<dbReference type="InterPro" id="IPR036250">
    <property type="entry name" value="AcylCo_DH-like_C"/>
</dbReference>
<dbReference type="KEGG" id="siw:GH266_19255"/>
<feature type="domain" description="Acyl-CoA dehydrogenase/oxidase C-terminal" evidence="11">
    <location>
        <begin position="220"/>
        <end position="368"/>
    </location>
</feature>
<keyword evidence="5 10" id="KW-0274">FAD</keyword>
<evidence type="ECO:0000259" key="12">
    <source>
        <dbReference type="Pfam" id="PF02770"/>
    </source>
</evidence>
<dbReference type="InterPro" id="IPR050741">
    <property type="entry name" value="Acyl-CoA_dehydrogenase"/>
</dbReference>
<evidence type="ECO:0000256" key="5">
    <source>
        <dbReference type="ARBA" id="ARBA00022827"/>
    </source>
</evidence>
<dbReference type="Gene3D" id="1.20.140.10">
    <property type="entry name" value="Butyryl-CoA Dehydrogenase, subunit A, domain 3"/>
    <property type="match status" value="1"/>
</dbReference>
<dbReference type="InterPro" id="IPR009075">
    <property type="entry name" value="AcylCo_DH/oxidase_C"/>
</dbReference>
<dbReference type="PROSITE" id="PS00072">
    <property type="entry name" value="ACYL_COA_DH_1"/>
    <property type="match status" value="1"/>
</dbReference>
<keyword evidence="4 10" id="KW-0285">Flavoprotein</keyword>
<dbReference type="Gene3D" id="1.10.540.10">
    <property type="entry name" value="Acyl-CoA dehydrogenase/oxidase, N-terminal domain"/>
    <property type="match status" value="1"/>
</dbReference>
<evidence type="ECO:0000313" key="15">
    <source>
        <dbReference type="Proteomes" id="UP000435648"/>
    </source>
</evidence>
<reference evidence="14 15" key="1">
    <citation type="submission" date="2019-12" db="EMBL/GenBank/DDBJ databases">
        <title>The genome of Stappia indica PHM037.</title>
        <authorList>
            <person name="Kacar D."/>
            <person name="Galan B."/>
            <person name="Canedo L."/>
            <person name="Rodriguez P."/>
            <person name="de la Calle F."/>
            <person name="Garcia J.L."/>
        </authorList>
    </citation>
    <scope>NUCLEOTIDE SEQUENCE [LARGE SCALE GENOMIC DNA]</scope>
    <source>
        <strain evidence="14 15">PHM037</strain>
    </source>
</reference>
<evidence type="ECO:0000256" key="8">
    <source>
        <dbReference type="ARBA" id="ARBA00040394"/>
    </source>
</evidence>
<evidence type="ECO:0000256" key="3">
    <source>
        <dbReference type="ARBA" id="ARBA00009347"/>
    </source>
</evidence>
<dbReference type="PANTHER" id="PTHR48083:SF20">
    <property type="entry name" value="LONG-CHAIN SPECIFIC ACYL-COA DEHYDROGENASE, MITOCHONDRIAL"/>
    <property type="match status" value="1"/>
</dbReference>
<evidence type="ECO:0000256" key="7">
    <source>
        <dbReference type="ARBA" id="ARBA00037085"/>
    </source>
</evidence>
<dbReference type="OrthoDB" id="9775090at2"/>
<dbReference type="InterPro" id="IPR037069">
    <property type="entry name" value="AcylCoA_DH/ox_N_sf"/>
</dbReference>
<dbReference type="FunFam" id="2.40.110.10:FF:000002">
    <property type="entry name" value="Acyl-CoA dehydrogenase fadE12"/>
    <property type="match status" value="1"/>
</dbReference>
<name>A0A857CES8_9HYPH</name>
<feature type="domain" description="Acyl-CoA dehydrogenase/oxidase N-terminal" evidence="13">
    <location>
        <begin position="1"/>
        <end position="107"/>
    </location>
</feature>
<evidence type="ECO:0000256" key="10">
    <source>
        <dbReference type="RuleBase" id="RU362125"/>
    </source>
</evidence>
<dbReference type="Proteomes" id="UP000435648">
    <property type="component" value="Chromosome"/>
</dbReference>
<dbReference type="GO" id="GO:0003995">
    <property type="term" value="F:acyl-CoA dehydrogenase activity"/>
    <property type="evidence" value="ECO:0007669"/>
    <property type="project" value="InterPro"/>
</dbReference>
<evidence type="ECO:0000259" key="13">
    <source>
        <dbReference type="Pfam" id="PF02771"/>
    </source>
</evidence>
<dbReference type="AlphaFoldDB" id="A0A857CES8"/>
<dbReference type="InterPro" id="IPR046373">
    <property type="entry name" value="Acyl-CoA_Oxase/DH_mid-dom_sf"/>
</dbReference>
<evidence type="ECO:0000256" key="6">
    <source>
        <dbReference type="ARBA" id="ARBA00023002"/>
    </source>
</evidence>
<dbReference type="Pfam" id="PF02771">
    <property type="entry name" value="Acyl-CoA_dh_N"/>
    <property type="match status" value="1"/>
</dbReference>
<protein>
    <recommendedName>
        <fullName evidence="8">Acyl-[acyl-carrier-protein] dehydrogenase MbtN</fullName>
    </recommendedName>
    <alternativeName>
        <fullName evidence="9">Mycobactin synthase protein N</fullName>
    </alternativeName>
</protein>
<dbReference type="SUPFAM" id="SSF47203">
    <property type="entry name" value="Acyl-CoA dehydrogenase C-terminal domain-like"/>
    <property type="match status" value="1"/>
</dbReference>
<dbReference type="GO" id="GO:0005737">
    <property type="term" value="C:cytoplasm"/>
    <property type="evidence" value="ECO:0007669"/>
    <property type="project" value="TreeGrafter"/>
</dbReference>
<dbReference type="FunFam" id="1.20.140.10:FF:000001">
    <property type="entry name" value="Acyl-CoA dehydrogenase"/>
    <property type="match status" value="1"/>
</dbReference>
<dbReference type="SUPFAM" id="SSF56645">
    <property type="entry name" value="Acyl-CoA dehydrogenase NM domain-like"/>
    <property type="match status" value="1"/>
</dbReference>
<evidence type="ECO:0000256" key="1">
    <source>
        <dbReference type="ARBA" id="ARBA00001974"/>
    </source>
</evidence>
<keyword evidence="6 10" id="KW-0560">Oxidoreductase</keyword>
<evidence type="ECO:0000256" key="2">
    <source>
        <dbReference type="ARBA" id="ARBA00005102"/>
    </source>
</evidence>
<comment type="cofactor">
    <cofactor evidence="1 10">
        <name>FAD</name>
        <dbReference type="ChEBI" id="CHEBI:57692"/>
    </cofactor>
</comment>
<evidence type="ECO:0000256" key="9">
    <source>
        <dbReference type="ARBA" id="ARBA00042660"/>
    </source>
</evidence>
<dbReference type="InterPro" id="IPR009100">
    <property type="entry name" value="AcylCoA_DH/oxidase_NM_dom_sf"/>
</dbReference>
<dbReference type="GO" id="GO:0050660">
    <property type="term" value="F:flavin adenine dinucleotide binding"/>
    <property type="evidence" value="ECO:0007669"/>
    <property type="project" value="InterPro"/>
</dbReference>
<comment type="pathway">
    <text evidence="2">Siderophore biosynthesis; mycobactin biosynthesis.</text>
</comment>
<evidence type="ECO:0000256" key="4">
    <source>
        <dbReference type="ARBA" id="ARBA00022630"/>
    </source>
</evidence>
<accession>A0A857CES8</accession>
<dbReference type="EMBL" id="CP046908">
    <property type="protein sequence ID" value="QGZ37520.1"/>
    <property type="molecule type" value="Genomic_DNA"/>
</dbReference>
<dbReference type="PANTHER" id="PTHR48083">
    <property type="entry name" value="MEDIUM-CHAIN SPECIFIC ACYL-COA DEHYDROGENASE, MITOCHONDRIAL-RELATED"/>
    <property type="match status" value="1"/>
</dbReference>
<feature type="domain" description="Acyl-CoA oxidase/dehydrogenase middle" evidence="12">
    <location>
        <begin position="111"/>
        <end position="207"/>
    </location>
</feature>
<comment type="similarity">
    <text evidence="3 10">Belongs to the acyl-CoA dehydrogenase family.</text>
</comment>
<evidence type="ECO:0000313" key="14">
    <source>
        <dbReference type="EMBL" id="QGZ37520.1"/>
    </source>
</evidence>
<organism evidence="14 15">
    <name type="scientific">Stappia indica</name>
    <dbReference type="NCBI Taxonomy" id="538381"/>
    <lineage>
        <taxon>Bacteria</taxon>
        <taxon>Pseudomonadati</taxon>
        <taxon>Pseudomonadota</taxon>
        <taxon>Alphaproteobacteria</taxon>
        <taxon>Hyphomicrobiales</taxon>
        <taxon>Stappiaceae</taxon>
        <taxon>Stappia</taxon>
    </lineage>
</organism>
<evidence type="ECO:0000259" key="11">
    <source>
        <dbReference type="Pfam" id="PF00441"/>
    </source>
</evidence>
<comment type="function">
    <text evidence="7">Catalyzes the dehydrogenation at the alpha-beta position of ACP-bound acyl chains. This results in the introduction of a double bond in the lipidic chain, which is further transferred to the epsilon-amino group of lysine residue in the mycobactin core by MbtK.</text>
</comment>
<dbReference type="Gene3D" id="2.40.110.10">
    <property type="entry name" value="Butyryl-CoA Dehydrogenase, subunit A, domain 2"/>
    <property type="match status" value="1"/>
</dbReference>
<sequence>MLDDAFARFLEREIAPDYEAWVEDGCVTREAWEKTGAGGFLCSGMPEEYGAAGGTFAHESVIIRRLGLAGFDHFGIALHSAIVAPYIKHYGSQEQKERWLPKLASGEMIGAIAMTEPGAGSDLQAIRTSAVRDGNQYRISGAKTFITNGQLANLIIVVAKTDPAAGSKGVSLFVLETDGAEGFRRGRNLDKLGFKGNDTSELFFDDVRVPADALLGPEEGRGFYQLMEQLPQERLLVAVQAMAAIERALTLTLDYVKERQAFGKRILDFQNTQFKLAELKTEATIGQVFVNDCIARHVAGELDGTTASMAKYWTTDLQSKVTDQCLQFFGGYGYMNEYPISRLYADARVQRIYAGTNEIMKVLIARSL</sequence>
<dbReference type="Pfam" id="PF00441">
    <property type="entry name" value="Acyl-CoA_dh_1"/>
    <property type="match status" value="1"/>
</dbReference>
<dbReference type="InterPro" id="IPR006091">
    <property type="entry name" value="Acyl-CoA_Oxase/DH_mid-dom"/>
</dbReference>
<proteinExistence type="inferred from homology"/>
<dbReference type="PROSITE" id="PS00073">
    <property type="entry name" value="ACYL_COA_DH_2"/>
    <property type="match status" value="1"/>
</dbReference>
<gene>
    <name evidence="14" type="ORF">GH266_19255</name>
</gene>